<sequence length="677" mass="75478">MINQIDAQKGYAQAHIGELEQQLCTTLLFHPEAIAVVADKLKPEAFLETKHRYIYNSALRLYQADIEVSLITVYDDLAYHKLLDEVGGQPGLAYIAGLLPSHNPQAIAKIMMRDWRDRQYKYEAARLLDDHASLEEFRDRMKELDDQLGKPIDRYERVKLELKYCIAETDPIKRAILESDIARHNSIPVQKVRELLKSMEAQTQIQRPQRLSIKEALSLESEALKFLVPGLLLEKATALLSGLPGSGKSLMAVDLAFAVATGGEFLGEKVKQGPVVYACSDEPRDLLIAKLSDRGFTEDDPVELLPDWTILHLDLLEEALEAVKPSLLIIDSVRTAIAYPLGLDENNTGIGAYLKQVEALATRYGASVVFLHHDNKSKDSVGVCRSSGSTDIPGNVSVHWRLEAATKDPSDPNRVFTMPKTRGMAPQSLRLRLDLESYRWENLGTIGESEDAAKVNQSLAQQILELLNQRPSVGLEGREIKEALGGNHGVYTVLTRLVERRIITKRRSKSDPRAKVYCVSTLSPPPHPPRVFTISSESIDIQGLEDSKQIVNSDLENSKHVDSKQGVYQECLLSSNPTPESDSANIVNTQAQIGGERGVFTKGERVEIDGGEFLSTEKRRIQIGDRHVHIQDPSSWSNFVIVQIDGLGSYDIPEWKVKPWNPDRHPESIQTDSPGVD</sequence>
<dbReference type="GO" id="GO:0006260">
    <property type="term" value="P:DNA replication"/>
    <property type="evidence" value="ECO:0007669"/>
    <property type="project" value="UniProtKB-KW"/>
</dbReference>
<dbReference type="Pfam" id="PF13481">
    <property type="entry name" value="AAA_25"/>
    <property type="match status" value="1"/>
</dbReference>
<reference evidence="4" key="1">
    <citation type="submission" date="2016-09" db="EMBL/GenBank/DDBJ databases">
        <title>Draft genome of thermotolerant cyanobacterium Desertifilum sp. strain IPPAS B-1220.</title>
        <authorList>
            <person name="Sinetova M.A."/>
            <person name="Bolakhan K."/>
            <person name="Zayadan B.K."/>
            <person name="Mironov K.S."/>
            <person name="Ustinova V."/>
            <person name="Kupriyanova E.V."/>
            <person name="Sidorov R.A."/>
            <person name="Skrypnik A.N."/>
            <person name="Gogoleva N.E."/>
            <person name="Gogolev Y.V."/>
            <person name="Los D.A."/>
        </authorList>
    </citation>
    <scope>NUCLEOTIDE SEQUENCE [LARGE SCALE GENOMIC DNA]</scope>
    <source>
        <strain evidence="4">IPPAS B-1220</strain>
    </source>
</reference>
<dbReference type="GO" id="GO:0003678">
    <property type="term" value="F:DNA helicase activity"/>
    <property type="evidence" value="ECO:0007669"/>
    <property type="project" value="InterPro"/>
</dbReference>
<protein>
    <recommendedName>
        <fullName evidence="3">DNA helicase DnaB-like N-terminal domain-containing protein</fullName>
    </recommendedName>
</protein>
<dbReference type="SUPFAM" id="SSF52540">
    <property type="entry name" value="P-loop containing nucleoside triphosphate hydrolases"/>
    <property type="match status" value="1"/>
</dbReference>
<comment type="caution">
    <text evidence="4">The sequence shown here is derived from an EMBL/GenBank/DDBJ whole genome shotgun (WGS) entry which is preliminary data.</text>
</comment>
<organism evidence="4">
    <name type="scientific">Desertifilum tharense IPPAS B-1220</name>
    <dbReference type="NCBI Taxonomy" id="1781255"/>
    <lineage>
        <taxon>Bacteria</taxon>
        <taxon>Bacillati</taxon>
        <taxon>Cyanobacteriota</taxon>
        <taxon>Cyanophyceae</taxon>
        <taxon>Desertifilales</taxon>
        <taxon>Desertifilaceae</taxon>
        <taxon>Desertifilum</taxon>
    </lineage>
</organism>
<evidence type="ECO:0000259" key="3">
    <source>
        <dbReference type="Pfam" id="PF00772"/>
    </source>
</evidence>
<dbReference type="SUPFAM" id="SSF48024">
    <property type="entry name" value="N-terminal domain of DnaB helicase"/>
    <property type="match status" value="1"/>
</dbReference>
<dbReference type="Gene3D" id="3.40.50.300">
    <property type="entry name" value="P-loop containing nucleotide triphosphate hydrolases"/>
    <property type="match status" value="1"/>
</dbReference>
<dbReference type="InterPro" id="IPR007693">
    <property type="entry name" value="DNA_helicase_DnaB-like_N"/>
</dbReference>
<dbReference type="PANTHER" id="PTHR30153">
    <property type="entry name" value="REPLICATIVE DNA HELICASE DNAB"/>
    <property type="match status" value="1"/>
</dbReference>
<keyword evidence="2" id="KW-0238">DNA-binding</keyword>
<dbReference type="Pfam" id="PF00772">
    <property type="entry name" value="DnaB"/>
    <property type="match status" value="1"/>
</dbReference>
<dbReference type="GO" id="GO:0003677">
    <property type="term" value="F:DNA binding"/>
    <property type="evidence" value="ECO:0007669"/>
    <property type="project" value="UniProtKB-KW"/>
</dbReference>
<dbReference type="AlphaFoldDB" id="A0A1E5QRE1"/>
<keyword evidence="1" id="KW-0235">DNA replication</keyword>
<dbReference type="Gene3D" id="1.10.860.10">
    <property type="entry name" value="DNAb Helicase, Chain A"/>
    <property type="match status" value="1"/>
</dbReference>
<dbReference type="InterPro" id="IPR036185">
    <property type="entry name" value="DNA_heli_DnaB-like_N_sf"/>
</dbReference>
<dbReference type="GO" id="GO:0005524">
    <property type="term" value="F:ATP binding"/>
    <property type="evidence" value="ECO:0007669"/>
    <property type="project" value="InterPro"/>
</dbReference>
<evidence type="ECO:0000256" key="2">
    <source>
        <dbReference type="ARBA" id="ARBA00023125"/>
    </source>
</evidence>
<dbReference type="GO" id="GO:0005829">
    <property type="term" value="C:cytosol"/>
    <property type="evidence" value="ECO:0007669"/>
    <property type="project" value="TreeGrafter"/>
</dbReference>
<feature type="domain" description="DNA helicase DnaB-like N-terminal" evidence="3">
    <location>
        <begin position="15"/>
        <end position="110"/>
    </location>
</feature>
<evidence type="ECO:0000256" key="1">
    <source>
        <dbReference type="ARBA" id="ARBA00022705"/>
    </source>
</evidence>
<dbReference type="RefSeq" id="WP_069965139.1">
    <property type="nucleotide sequence ID" value="NZ_MJGC02000002.1"/>
</dbReference>
<dbReference type="OrthoDB" id="503305at2"/>
<dbReference type="InterPro" id="IPR016136">
    <property type="entry name" value="DNA_helicase_N/primase_C"/>
</dbReference>
<name>A0A1E5QRE1_9CYAN</name>
<dbReference type="STRING" id="1781255.BH720_00215"/>
<accession>A0A1E5QRE1</accession>
<dbReference type="InterPro" id="IPR027417">
    <property type="entry name" value="P-loop_NTPase"/>
</dbReference>
<proteinExistence type="predicted"/>
<gene>
    <name evidence="4" type="ORF">BH720_00215</name>
</gene>
<dbReference type="EMBL" id="MJGC01000008">
    <property type="protein sequence ID" value="OEJ77250.1"/>
    <property type="molecule type" value="Genomic_DNA"/>
</dbReference>
<evidence type="ECO:0000313" key="4">
    <source>
        <dbReference type="EMBL" id="OEJ77250.1"/>
    </source>
</evidence>
<dbReference type="PANTHER" id="PTHR30153:SF2">
    <property type="entry name" value="REPLICATIVE DNA HELICASE"/>
    <property type="match status" value="1"/>
</dbReference>